<dbReference type="RefSeq" id="WP_078634493.1">
    <property type="nucleotide sequence ID" value="NZ_CM007717.1"/>
</dbReference>
<dbReference type="Pfam" id="PF09346">
    <property type="entry name" value="SMI1_KNR4"/>
    <property type="match status" value="1"/>
</dbReference>
<protein>
    <submittedName>
        <fullName evidence="3">SMI1/KNR4 family protein</fullName>
    </submittedName>
</protein>
<evidence type="ECO:0000256" key="1">
    <source>
        <dbReference type="SAM" id="MobiDB-lite"/>
    </source>
</evidence>
<dbReference type="Gene3D" id="3.40.1580.10">
    <property type="entry name" value="SMI1/KNR4-like"/>
    <property type="match status" value="1"/>
</dbReference>
<name>A0AAE6YAU8_STRAT</name>
<feature type="domain" description="Knr4/Smi1-like" evidence="2">
    <location>
        <begin position="29"/>
        <end position="155"/>
    </location>
</feature>
<dbReference type="InterPro" id="IPR037883">
    <property type="entry name" value="Knr4/Smi1-like_sf"/>
</dbReference>
<feature type="region of interest" description="Disordered" evidence="1">
    <location>
        <begin position="182"/>
        <end position="209"/>
    </location>
</feature>
<evidence type="ECO:0000313" key="4">
    <source>
        <dbReference type="Proteomes" id="UP000502504"/>
    </source>
</evidence>
<sequence length="209" mass="22614">MTENEQLLARVAAKAATTRPWGWPSLPDPADEATLARAEAALGFRLPPLLADLYLRTGDGGFGPEYGLLPLLDSAPAGEPSAVSQYLAQRKSGQEDPEWPWPEGVLPISHWGCGMYACVDCHSPQATVLLFEPNPGDPDQAWFVDAPSLTDWLNAWLDGTGWYDVPDEGLEMAPWTEFRIRVAPAQEQGQGKDQDQDQDQAQGAAGATA</sequence>
<accession>A0AAE6YAU8</accession>
<dbReference type="Proteomes" id="UP000502504">
    <property type="component" value="Chromosome"/>
</dbReference>
<feature type="compositionally biased region" description="Low complexity" evidence="1">
    <location>
        <begin position="199"/>
        <end position="209"/>
    </location>
</feature>
<dbReference type="EMBL" id="CP050692">
    <property type="protein sequence ID" value="QIT46077.1"/>
    <property type="molecule type" value="Genomic_DNA"/>
</dbReference>
<dbReference type="InterPro" id="IPR018958">
    <property type="entry name" value="Knr4/Smi1-like_dom"/>
</dbReference>
<dbReference type="SUPFAM" id="SSF160631">
    <property type="entry name" value="SMI1/KNR4-like"/>
    <property type="match status" value="1"/>
</dbReference>
<proteinExistence type="predicted"/>
<dbReference type="SMART" id="SM00860">
    <property type="entry name" value="SMI1_KNR4"/>
    <property type="match status" value="1"/>
</dbReference>
<dbReference type="AlphaFoldDB" id="A0AAE6YAU8"/>
<reference evidence="3 4" key="1">
    <citation type="submission" date="2020-03" db="EMBL/GenBank/DDBJ databases">
        <title>Is there a link between lipid content and antibiotic production in Streptomyces?</title>
        <authorList>
            <person name="David M."/>
            <person name="Lejeune C."/>
            <person name="Abreu S."/>
            <person name="Thibessard A."/>
            <person name="Leblond P."/>
            <person name="Chaminade P."/>
            <person name="Virolle M.-J."/>
        </authorList>
    </citation>
    <scope>NUCLEOTIDE SEQUENCE [LARGE SCALE GENOMIC DNA]</scope>
    <source>
        <strain evidence="3 4">DSM 41481</strain>
    </source>
</reference>
<evidence type="ECO:0000259" key="2">
    <source>
        <dbReference type="SMART" id="SM00860"/>
    </source>
</evidence>
<evidence type="ECO:0000313" key="3">
    <source>
        <dbReference type="EMBL" id="QIT46077.1"/>
    </source>
</evidence>
<organism evidence="3 4">
    <name type="scientific">Streptomyces antibioticus</name>
    <dbReference type="NCBI Taxonomy" id="1890"/>
    <lineage>
        <taxon>Bacteria</taxon>
        <taxon>Bacillati</taxon>
        <taxon>Actinomycetota</taxon>
        <taxon>Actinomycetes</taxon>
        <taxon>Kitasatosporales</taxon>
        <taxon>Streptomycetaceae</taxon>
        <taxon>Streptomyces</taxon>
    </lineage>
</organism>
<gene>
    <name evidence="3" type="ORF">HCX60_23230</name>
</gene>